<comment type="caution">
    <text evidence="2">The sequence shown here is derived from an EMBL/GenBank/DDBJ whole genome shotgun (WGS) entry which is preliminary data.</text>
</comment>
<organism evidence="2 3">
    <name type="scientific">Fistulifera solaris</name>
    <name type="common">Oleaginous diatom</name>
    <dbReference type="NCBI Taxonomy" id="1519565"/>
    <lineage>
        <taxon>Eukaryota</taxon>
        <taxon>Sar</taxon>
        <taxon>Stramenopiles</taxon>
        <taxon>Ochrophyta</taxon>
        <taxon>Bacillariophyta</taxon>
        <taxon>Bacillariophyceae</taxon>
        <taxon>Bacillariophycidae</taxon>
        <taxon>Naviculales</taxon>
        <taxon>Naviculaceae</taxon>
        <taxon>Fistulifera</taxon>
    </lineage>
</organism>
<dbReference type="Proteomes" id="UP000198406">
    <property type="component" value="Unassembled WGS sequence"/>
</dbReference>
<keyword evidence="1" id="KW-0732">Signal</keyword>
<gene>
    <name evidence="2" type="ORF">FisN_2Hu011</name>
</gene>
<evidence type="ECO:0008006" key="4">
    <source>
        <dbReference type="Google" id="ProtNLM"/>
    </source>
</evidence>
<evidence type="ECO:0000256" key="1">
    <source>
        <dbReference type="SAM" id="SignalP"/>
    </source>
</evidence>
<protein>
    <recommendedName>
        <fullName evidence="4">SRCR domain-containing protein</fullName>
    </recommendedName>
</protein>
<dbReference type="InParanoid" id="A0A1Z5KPE7"/>
<sequence length="114" mass="12277">MNKLLFASLVLCFLSAFIEAETENGHRSLLLRNFLCLPLFDGCNWNSNTVGNGSGDSCMDDRGVCAETTEGGVVCVTEGLGDGDPCSRSRDCSGNRVCITLKNGFCVTQLRRSD</sequence>
<keyword evidence="3" id="KW-1185">Reference proteome</keyword>
<reference evidence="2 3" key="1">
    <citation type="journal article" date="2015" name="Plant Cell">
        <title>Oil accumulation by the oleaginous diatom Fistulifera solaris as revealed by the genome and transcriptome.</title>
        <authorList>
            <person name="Tanaka T."/>
            <person name="Maeda Y."/>
            <person name="Veluchamy A."/>
            <person name="Tanaka M."/>
            <person name="Abida H."/>
            <person name="Marechal E."/>
            <person name="Bowler C."/>
            <person name="Muto M."/>
            <person name="Sunaga Y."/>
            <person name="Tanaka M."/>
            <person name="Yoshino T."/>
            <person name="Taniguchi T."/>
            <person name="Fukuda Y."/>
            <person name="Nemoto M."/>
            <person name="Matsumoto M."/>
            <person name="Wong P.S."/>
            <person name="Aburatani S."/>
            <person name="Fujibuchi W."/>
        </authorList>
    </citation>
    <scope>NUCLEOTIDE SEQUENCE [LARGE SCALE GENOMIC DNA]</scope>
    <source>
        <strain evidence="2 3">JPCC DA0580</strain>
    </source>
</reference>
<name>A0A1Z5KPE7_FISSO</name>
<evidence type="ECO:0000313" key="3">
    <source>
        <dbReference type="Proteomes" id="UP000198406"/>
    </source>
</evidence>
<dbReference type="AlphaFoldDB" id="A0A1Z5KPE7"/>
<dbReference type="EMBL" id="BDSP01000268">
    <property type="protein sequence ID" value="GAX28194.1"/>
    <property type="molecule type" value="Genomic_DNA"/>
</dbReference>
<accession>A0A1Z5KPE7</accession>
<evidence type="ECO:0000313" key="2">
    <source>
        <dbReference type="EMBL" id="GAX28194.1"/>
    </source>
</evidence>
<feature type="chain" id="PRO_5012622474" description="SRCR domain-containing protein" evidence="1">
    <location>
        <begin position="21"/>
        <end position="114"/>
    </location>
</feature>
<feature type="signal peptide" evidence="1">
    <location>
        <begin position="1"/>
        <end position="20"/>
    </location>
</feature>
<proteinExistence type="predicted"/>